<gene>
    <name evidence="1" type="ORF">EP073_02505</name>
</gene>
<keyword evidence="2" id="KW-1185">Reference proteome</keyword>
<name>A0A3R5UWM5_9BACT</name>
<sequence>MFESIALALAKALAAYLFKYYVMATPIVKIEGAPGWFYKESPSEICVFTHEQGGYDAVDALKGKSNTLMAEKIDGILQVAVYDNYRELKDPKEKEFVKAFMKDAELPLFITKTMKFRNIVYDKDIRTAFSKACIEKNELLSYQEERLEKLKYSLSHERAGNAFDELEESVK</sequence>
<reference evidence="1 2" key="1">
    <citation type="submission" date="2019-01" db="EMBL/GenBank/DDBJ databases">
        <title>Geovibrio thiophilus DSM 11263, complete genome.</title>
        <authorList>
            <person name="Spring S."/>
            <person name="Bunk B."/>
            <person name="Sproer C."/>
        </authorList>
    </citation>
    <scope>NUCLEOTIDE SEQUENCE [LARGE SCALE GENOMIC DNA]</scope>
    <source>
        <strain evidence="1 2">DSM 11263</strain>
    </source>
</reference>
<dbReference type="KEGG" id="gtl:EP073_02505"/>
<dbReference type="EMBL" id="CP035108">
    <property type="protein sequence ID" value="QAR32307.1"/>
    <property type="molecule type" value="Genomic_DNA"/>
</dbReference>
<evidence type="ECO:0000313" key="2">
    <source>
        <dbReference type="Proteomes" id="UP000287502"/>
    </source>
</evidence>
<proteinExistence type="predicted"/>
<dbReference type="OrthoDB" id="9799906at2"/>
<accession>A0A3R5UWM5</accession>
<organism evidence="1 2">
    <name type="scientific">Geovibrio thiophilus</name>
    <dbReference type="NCBI Taxonomy" id="139438"/>
    <lineage>
        <taxon>Bacteria</taxon>
        <taxon>Pseudomonadati</taxon>
        <taxon>Deferribacterota</taxon>
        <taxon>Deferribacteres</taxon>
        <taxon>Deferribacterales</taxon>
        <taxon>Geovibrionaceae</taxon>
        <taxon>Geovibrio</taxon>
    </lineage>
</organism>
<protein>
    <submittedName>
        <fullName evidence="1">Uncharacterized protein</fullName>
    </submittedName>
</protein>
<evidence type="ECO:0000313" key="1">
    <source>
        <dbReference type="EMBL" id="QAR32307.1"/>
    </source>
</evidence>
<dbReference type="RefSeq" id="WP_128465594.1">
    <property type="nucleotide sequence ID" value="NZ_CP035108.1"/>
</dbReference>
<dbReference type="AlphaFoldDB" id="A0A3R5UWM5"/>
<dbReference type="Proteomes" id="UP000287502">
    <property type="component" value="Chromosome"/>
</dbReference>